<proteinExistence type="predicted"/>
<comment type="catalytic activity">
    <reaction evidence="1">
        <text>Hydrolyzes the link between N-acetylmuramoyl residues and L-amino acid residues in certain cell-wall glycopeptides.</text>
        <dbReference type="EC" id="3.5.1.28"/>
    </reaction>
</comment>
<name>A0ABX4LQW6_9BACT</name>
<dbReference type="EC" id="3.5.1.28" evidence="2"/>
<organism evidence="6 7">
    <name type="scientific">Malaciobacter canalis</name>
    <dbReference type="NCBI Taxonomy" id="1912871"/>
    <lineage>
        <taxon>Bacteria</taxon>
        <taxon>Pseudomonadati</taxon>
        <taxon>Campylobacterota</taxon>
        <taxon>Epsilonproteobacteria</taxon>
        <taxon>Campylobacterales</taxon>
        <taxon>Arcobacteraceae</taxon>
        <taxon>Malaciobacter</taxon>
    </lineage>
</organism>
<dbReference type="Gene3D" id="3.40.80.10">
    <property type="entry name" value="Peptidoglycan recognition protein-like"/>
    <property type="match status" value="1"/>
</dbReference>
<gene>
    <name evidence="6" type="ORF">CPG37_04660</name>
</gene>
<dbReference type="InterPro" id="IPR036505">
    <property type="entry name" value="Amidase/PGRP_sf"/>
</dbReference>
<comment type="caution">
    <text evidence="6">The sequence shown here is derived from an EMBL/GenBank/DDBJ whole genome shotgun (WGS) entry which is preliminary data.</text>
</comment>
<feature type="domain" description="N-acetylmuramoyl-L-alanine amidase" evidence="5">
    <location>
        <begin position="1"/>
        <end position="133"/>
    </location>
</feature>
<keyword evidence="7" id="KW-1185">Reference proteome</keyword>
<dbReference type="RefSeq" id="WP_099334026.1">
    <property type="nucleotide sequence ID" value="NZ_CP042812.1"/>
</dbReference>
<reference evidence="6 7" key="1">
    <citation type="submission" date="2017-09" db="EMBL/GenBank/DDBJ databases">
        <authorList>
            <person name="Perez-Cataluna A."/>
            <person name="Figueras M.J."/>
            <person name="Salas-Masso N."/>
        </authorList>
    </citation>
    <scope>NUCLEOTIDE SEQUENCE [LARGE SCALE GENOMIC DNA]</scope>
    <source>
        <strain evidence="6 7">F138-33</strain>
    </source>
</reference>
<dbReference type="Pfam" id="PF01510">
    <property type="entry name" value="Amidase_2"/>
    <property type="match status" value="1"/>
</dbReference>
<evidence type="ECO:0000256" key="4">
    <source>
        <dbReference type="ARBA" id="ARBA00023316"/>
    </source>
</evidence>
<evidence type="ECO:0000259" key="5">
    <source>
        <dbReference type="SMART" id="SM00644"/>
    </source>
</evidence>
<dbReference type="SUPFAM" id="SSF55846">
    <property type="entry name" value="N-acetylmuramoyl-L-alanine amidase-like"/>
    <property type="match status" value="1"/>
</dbReference>
<dbReference type="InterPro" id="IPR051206">
    <property type="entry name" value="NAMLAA_amidase_2"/>
</dbReference>
<keyword evidence="3" id="KW-0378">Hydrolase</keyword>
<dbReference type="CDD" id="cd06583">
    <property type="entry name" value="PGRP"/>
    <property type="match status" value="1"/>
</dbReference>
<sequence>MSKKGIIIHCSDSTFGSSIEVDKWHRQRGWNNVGYHFVICNGQVENNTYLECMDGTIERGRDIDKSGAHAVGLNSTHIGICLIGVDEFTDKQFESLAKLIKELKTKYDIINENILGHYDVSSKTCPNFKVKRFLDNLQYY</sequence>
<dbReference type="Proteomes" id="UP000221384">
    <property type="component" value="Unassembled WGS sequence"/>
</dbReference>
<protein>
    <recommendedName>
        <fullName evidence="2">N-acetylmuramoyl-L-alanine amidase</fullName>
        <ecNumber evidence="2">3.5.1.28</ecNumber>
    </recommendedName>
</protein>
<dbReference type="EMBL" id="NWVW01000004">
    <property type="protein sequence ID" value="PHO10344.1"/>
    <property type="molecule type" value="Genomic_DNA"/>
</dbReference>
<dbReference type="InterPro" id="IPR002502">
    <property type="entry name" value="Amidase_domain"/>
</dbReference>
<evidence type="ECO:0000313" key="7">
    <source>
        <dbReference type="Proteomes" id="UP000221384"/>
    </source>
</evidence>
<evidence type="ECO:0000313" key="6">
    <source>
        <dbReference type="EMBL" id="PHO10344.1"/>
    </source>
</evidence>
<accession>A0ABX4LQW6</accession>
<evidence type="ECO:0000256" key="3">
    <source>
        <dbReference type="ARBA" id="ARBA00022801"/>
    </source>
</evidence>
<dbReference type="SMART" id="SM00644">
    <property type="entry name" value="Ami_2"/>
    <property type="match status" value="1"/>
</dbReference>
<evidence type="ECO:0000256" key="2">
    <source>
        <dbReference type="ARBA" id="ARBA00011901"/>
    </source>
</evidence>
<evidence type="ECO:0000256" key="1">
    <source>
        <dbReference type="ARBA" id="ARBA00001561"/>
    </source>
</evidence>
<keyword evidence="4" id="KW-0961">Cell wall biogenesis/degradation</keyword>
<dbReference type="PANTHER" id="PTHR30417:SF1">
    <property type="entry name" value="N-ACETYLMURAMOYL-L-ALANINE AMIDASE AMID"/>
    <property type="match status" value="1"/>
</dbReference>
<dbReference type="PANTHER" id="PTHR30417">
    <property type="entry name" value="N-ACETYLMURAMOYL-L-ALANINE AMIDASE AMID"/>
    <property type="match status" value="1"/>
</dbReference>